<dbReference type="GO" id="GO:0005634">
    <property type="term" value="C:nucleus"/>
    <property type="evidence" value="ECO:0007669"/>
    <property type="project" value="TreeGrafter"/>
</dbReference>
<evidence type="ECO:0000256" key="5">
    <source>
        <dbReference type="SAM" id="MobiDB-lite"/>
    </source>
</evidence>
<evidence type="ECO:0000256" key="3">
    <source>
        <dbReference type="ARBA" id="ARBA00022614"/>
    </source>
</evidence>
<dbReference type="Proteomes" id="UP000015354">
    <property type="component" value="Unassembled WGS sequence"/>
</dbReference>
<dbReference type="PANTHER" id="PTHR22710:SF2">
    <property type="entry name" value="X-RAY RADIATION RESISTANCE-ASSOCIATED PROTEIN 1"/>
    <property type="match status" value="1"/>
</dbReference>
<dbReference type="EMBL" id="ATMH01011949">
    <property type="protein sequence ID" value="EPY15571.1"/>
    <property type="molecule type" value="Genomic_DNA"/>
</dbReference>
<gene>
    <name evidence="6" type="ORF">STCU_11924</name>
</gene>
<dbReference type="GO" id="GO:0005737">
    <property type="term" value="C:cytoplasm"/>
    <property type="evidence" value="ECO:0007669"/>
    <property type="project" value="UniProtKB-SubCell"/>
</dbReference>
<protein>
    <submittedName>
        <fullName evidence="6">Uncharacterized protein</fullName>
    </submittedName>
</protein>
<sequence>MDAANTAGSSSAGQPPRSLQPLLVRVSQETSNYGRPQREIEQRNTFVDKKKSEWSAAKHTFGRNRKAASTGHGRHAAAVQTIADEAPDARSRVIHPYGFRILKDTSVIERSLKGYFRLPPAPSRVLRAERERLHEKLISMDREEARERRQIGGEEGVILDGFLILSAASVENPEEVETVTLQNSNLVGSVLEDLMYFENLFF</sequence>
<accession>S9ULM1</accession>
<proteinExistence type="predicted"/>
<evidence type="ECO:0000256" key="2">
    <source>
        <dbReference type="ARBA" id="ARBA00022490"/>
    </source>
</evidence>
<feature type="compositionally biased region" description="Polar residues" evidence="5">
    <location>
        <begin position="1"/>
        <end position="13"/>
    </location>
</feature>
<dbReference type="AlphaFoldDB" id="S9ULM1"/>
<dbReference type="PANTHER" id="PTHR22710">
    <property type="entry name" value="X-RAY RADIATION RESISTANCE ASSOCIATED PROTEIN 1 XRRA1"/>
    <property type="match status" value="1"/>
</dbReference>
<keyword evidence="7" id="KW-1185">Reference proteome</keyword>
<evidence type="ECO:0000313" key="7">
    <source>
        <dbReference type="Proteomes" id="UP000015354"/>
    </source>
</evidence>
<keyword evidence="2" id="KW-0963">Cytoplasm</keyword>
<dbReference type="OrthoDB" id="1687175at2759"/>
<keyword evidence="4" id="KW-0677">Repeat</keyword>
<comment type="subcellular location">
    <subcellularLocation>
        <location evidence="1">Cytoplasm</location>
    </subcellularLocation>
</comment>
<evidence type="ECO:0000256" key="4">
    <source>
        <dbReference type="ARBA" id="ARBA00022737"/>
    </source>
</evidence>
<feature type="region of interest" description="Disordered" evidence="5">
    <location>
        <begin position="1"/>
        <end position="23"/>
    </location>
</feature>
<name>S9ULM1_9TRYP</name>
<comment type="caution">
    <text evidence="6">The sequence shown here is derived from an EMBL/GenBank/DDBJ whole genome shotgun (WGS) entry which is preliminary data.</text>
</comment>
<evidence type="ECO:0000256" key="1">
    <source>
        <dbReference type="ARBA" id="ARBA00004496"/>
    </source>
</evidence>
<keyword evidence="3" id="KW-0433">Leucine-rich repeat</keyword>
<organism evidence="6 7">
    <name type="scientific">Strigomonas culicis</name>
    <dbReference type="NCBI Taxonomy" id="28005"/>
    <lineage>
        <taxon>Eukaryota</taxon>
        <taxon>Discoba</taxon>
        <taxon>Euglenozoa</taxon>
        <taxon>Kinetoplastea</taxon>
        <taxon>Metakinetoplastina</taxon>
        <taxon>Trypanosomatida</taxon>
        <taxon>Trypanosomatidae</taxon>
        <taxon>Strigomonadinae</taxon>
        <taxon>Strigomonas</taxon>
    </lineage>
</organism>
<reference evidence="6 7" key="1">
    <citation type="journal article" date="2013" name="PLoS ONE">
        <title>Predicting the Proteins of Angomonas deanei, Strigomonas culicis and Their Respective Endosymbionts Reveals New Aspects of the Trypanosomatidae Family.</title>
        <authorList>
            <person name="Motta M.C."/>
            <person name="Martins A.C."/>
            <person name="de Souza S.S."/>
            <person name="Catta-Preta C.M."/>
            <person name="Silva R."/>
            <person name="Klein C.C."/>
            <person name="de Almeida L.G."/>
            <person name="de Lima Cunha O."/>
            <person name="Ciapina L.P."/>
            <person name="Brocchi M."/>
            <person name="Colabardini A.C."/>
            <person name="de Araujo Lima B."/>
            <person name="Machado C.R."/>
            <person name="de Almeida Soares C.M."/>
            <person name="Probst C.M."/>
            <person name="de Menezes C.B."/>
            <person name="Thompson C.E."/>
            <person name="Bartholomeu D.C."/>
            <person name="Gradia D.F."/>
            <person name="Pavoni D.P."/>
            <person name="Grisard E.C."/>
            <person name="Fantinatti-Garboggini F."/>
            <person name="Marchini F.K."/>
            <person name="Rodrigues-Luiz G.F."/>
            <person name="Wagner G."/>
            <person name="Goldman G.H."/>
            <person name="Fietto J.L."/>
            <person name="Elias M.C."/>
            <person name="Goldman M.H."/>
            <person name="Sagot M.F."/>
            <person name="Pereira M."/>
            <person name="Stoco P.H."/>
            <person name="de Mendonca-Neto R.P."/>
            <person name="Teixeira S.M."/>
            <person name="Maciel T.E."/>
            <person name="de Oliveira Mendes T.A."/>
            <person name="Urmenyi T.P."/>
            <person name="de Souza W."/>
            <person name="Schenkman S."/>
            <person name="de Vasconcelos A.T."/>
        </authorList>
    </citation>
    <scope>NUCLEOTIDE SEQUENCE [LARGE SCALE GENOMIC DNA]</scope>
</reference>
<evidence type="ECO:0000313" key="6">
    <source>
        <dbReference type="EMBL" id="EPY15571.1"/>
    </source>
</evidence>